<dbReference type="Proteomes" id="UP000317265">
    <property type="component" value="Unassembled WGS sequence"/>
</dbReference>
<keyword evidence="1" id="KW-0812">Transmembrane</keyword>
<evidence type="ECO:0000313" key="3">
    <source>
        <dbReference type="EMBL" id="TDA38852.1"/>
    </source>
</evidence>
<feature type="transmembrane region" description="Helical" evidence="1">
    <location>
        <begin position="7"/>
        <end position="25"/>
    </location>
</feature>
<organism evidence="3 5">
    <name type="scientific">Thermoproteota archaeon</name>
    <dbReference type="NCBI Taxonomy" id="2056631"/>
    <lineage>
        <taxon>Archaea</taxon>
        <taxon>Thermoproteota</taxon>
    </lineage>
</organism>
<dbReference type="Proteomes" id="UP000316080">
    <property type="component" value="Unassembled WGS sequence"/>
</dbReference>
<dbReference type="PANTHER" id="PTHR35337">
    <property type="entry name" value="SLR1478 PROTEIN"/>
    <property type="match status" value="1"/>
</dbReference>
<feature type="transmembrane region" description="Helical" evidence="1">
    <location>
        <begin position="82"/>
        <end position="101"/>
    </location>
</feature>
<feature type="transmembrane region" description="Helical" evidence="1">
    <location>
        <begin position="113"/>
        <end position="134"/>
    </location>
</feature>
<keyword evidence="1" id="KW-0472">Membrane</keyword>
<dbReference type="PANTHER" id="PTHR35337:SF1">
    <property type="entry name" value="SLR1478 PROTEIN"/>
    <property type="match status" value="1"/>
</dbReference>
<reference evidence="2 4" key="2">
    <citation type="journal article" date="2019" name="Nat. Microbiol.">
        <title>Wide diversity of methane and short-chain alkane metabolisms in uncultured archaea.</title>
        <authorList>
            <person name="Borrel G."/>
            <person name="Adam P.S."/>
            <person name="McKay L.J."/>
            <person name="Chen L.X."/>
            <person name="Sierra-Garcia I.N."/>
            <person name="Sieber C.M."/>
            <person name="Letourneur Q."/>
            <person name="Ghozlane A."/>
            <person name="Andersen G.L."/>
            <person name="Li W.J."/>
            <person name="Hallam S.J."/>
            <person name="Muyzer G."/>
            <person name="de Oliveira V.M."/>
            <person name="Inskeep W.P."/>
            <person name="Banfield J.F."/>
            <person name="Gribaldo S."/>
        </authorList>
    </citation>
    <scope>NUCLEOTIDE SEQUENCE [LARGE SCALE GENOMIC DNA]</scope>
    <source>
        <strain evidence="2">Verst-YHS</strain>
    </source>
</reference>
<dbReference type="EMBL" id="QNVI01000041">
    <property type="protein sequence ID" value="TDA38852.1"/>
    <property type="molecule type" value="Genomic_DNA"/>
</dbReference>
<accession>A0A523BDC2</accession>
<evidence type="ECO:0000313" key="5">
    <source>
        <dbReference type="Proteomes" id="UP000317265"/>
    </source>
</evidence>
<proteinExistence type="predicted"/>
<dbReference type="AlphaFoldDB" id="A0A523BDC2"/>
<feature type="transmembrane region" description="Helical" evidence="1">
    <location>
        <begin position="51"/>
        <end position="73"/>
    </location>
</feature>
<dbReference type="EMBL" id="RXIH01000046">
    <property type="protein sequence ID" value="RZN55227.1"/>
    <property type="molecule type" value="Genomic_DNA"/>
</dbReference>
<dbReference type="InterPro" id="IPR002798">
    <property type="entry name" value="SpoIIM-like"/>
</dbReference>
<feature type="transmembrane region" description="Helical" evidence="1">
    <location>
        <begin position="155"/>
        <end position="178"/>
    </location>
</feature>
<sequence>MKKFRISILIPIVLLIITMLYGYFIPKAKIPIEQSIFYQILQPYAELYKPYNISTVIFLFLKNTLVVFIAFFLSPILLISPIFVIILNGFMTGYIASILPIDIAIKALAPHGIFELSALVIASSSGFRFGYYTIMKLIKHKEYKIIEILKKEIKWIYISLILLLIAAIIESFITPFLIGL</sequence>
<evidence type="ECO:0000256" key="1">
    <source>
        <dbReference type="SAM" id="Phobius"/>
    </source>
</evidence>
<name>A0A523BDC2_9CREN</name>
<reference evidence="3 5" key="1">
    <citation type="journal article" date="2019" name="Nat. Microbiol.">
        <title>Expanding anaerobic alkane metabolism in the domain of Archaea.</title>
        <authorList>
            <person name="Wang Y."/>
            <person name="Wegener G."/>
            <person name="Hou J."/>
            <person name="Wang F."/>
            <person name="Xiao X."/>
        </authorList>
    </citation>
    <scope>NUCLEOTIDE SEQUENCE [LARGE SCALE GENOMIC DNA]</scope>
    <source>
        <strain evidence="3">WYZ-LMO11</strain>
    </source>
</reference>
<keyword evidence="1" id="KW-1133">Transmembrane helix</keyword>
<gene>
    <name evidence="3" type="ORF">DSO09_03135</name>
    <name evidence="2" type="ORF">EF809_05755</name>
</gene>
<comment type="caution">
    <text evidence="3">The sequence shown here is derived from an EMBL/GenBank/DDBJ whole genome shotgun (WGS) entry which is preliminary data.</text>
</comment>
<evidence type="ECO:0000313" key="4">
    <source>
        <dbReference type="Proteomes" id="UP000316080"/>
    </source>
</evidence>
<protein>
    <recommendedName>
        <fullName evidence="6">Stage II sporulation protein M</fullName>
    </recommendedName>
</protein>
<dbReference type="Pfam" id="PF01944">
    <property type="entry name" value="SpoIIM"/>
    <property type="match status" value="1"/>
</dbReference>
<evidence type="ECO:0000313" key="2">
    <source>
        <dbReference type="EMBL" id="RZN55227.1"/>
    </source>
</evidence>
<evidence type="ECO:0008006" key="6">
    <source>
        <dbReference type="Google" id="ProtNLM"/>
    </source>
</evidence>